<name>A0ABD2ZR17_9GENT</name>
<proteinExistence type="predicted"/>
<accession>A0ABD2ZR17</accession>
<reference evidence="1 2" key="1">
    <citation type="submission" date="2024-11" db="EMBL/GenBank/DDBJ databases">
        <title>A near-complete genome assembly of Cinchona calisaya.</title>
        <authorList>
            <person name="Lian D.C."/>
            <person name="Zhao X.W."/>
            <person name="Wei L."/>
        </authorList>
    </citation>
    <scope>NUCLEOTIDE SEQUENCE [LARGE SCALE GENOMIC DNA]</scope>
    <source>
        <tissue evidence="1">Nenye</tissue>
    </source>
</reference>
<dbReference type="Proteomes" id="UP001630127">
    <property type="component" value="Unassembled WGS sequence"/>
</dbReference>
<keyword evidence="2" id="KW-1185">Reference proteome</keyword>
<dbReference type="AlphaFoldDB" id="A0ABD2ZR17"/>
<evidence type="ECO:0000313" key="2">
    <source>
        <dbReference type="Proteomes" id="UP001630127"/>
    </source>
</evidence>
<comment type="caution">
    <text evidence="1">The sequence shown here is derived from an EMBL/GenBank/DDBJ whole genome shotgun (WGS) entry which is preliminary data.</text>
</comment>
<protein>
    <submittedName>
        <fullName evidence="1">Uncharacterized protein</fullName>
    </submittedName>
</protein>
<gene>
    <name evidence="1" type="ORF">ACH5RR_014700</name>
</gene>
<evidence type="ECO:0000313" key="1">
    <source>
        <dbReference type="EMBL" id="KAL3521866.1"/>
    </source>
</evidence>
<sequence>MTAVAANYNMTNKMTQVPANSMDEHNRRAGTNLVFVAVAGGLKLTVQIKPIDLCVPGVISVDFYALVILARDGREINEDSALVLDVTNPMLRFRELLFWAKVPIGPIFN</sequence>
<dbReference type="EMBL" id="JBJUIK010000007">
    <property type="protein sequence ID" value="KAL3521866.1"/>
    <property type="molecule type" value="Genomic_DNA"/>
</dbReference>
<organism evidence="1 2">
    <name type="scientific">Cinchona calisaya</name>
    <dbReference type="NCBI Taxonomy" id="153742"/>
    <lineage>
        <taxon>Eukaryota</taxon>
        <taxon>Viridiplantae</taxon>
        <taxon>Streptophyta</taxon>
        <taxon>Embryophyta</taxon>
        <taxon>Tracheophyta</taxon>
        <taxon>Spermatophyta</taxon>
        <taxon>Magnoliopsida</taxon>
        <taxon>eudicotyledons</taxon>
        <taxon>Gunneridae</taxon>
        <taxon>Pentapetalae</taxon>
        <taxon>asterids</taxon>
        <taxon>lamiids</taxon>
        <taxon>Gentianales</taxon>
        <taxon>Rubiaceae</taxon>
        <taxon>Cinchonoideae</taxon>
        <taxon>Cinchoneae</taxon>
        <taxon>Cinchona</taxon>
    </lineage>
</organism>